<dbReference type="InterPro" id="IPR013083">
    <property type="entry name" value="Znf_RING/FYVE/PHD"/>
</dbReference>
<proteinExistence type="predicted"/>
<organism evidence="10 11">
    <name type="scientific">Dekkera bruxellensis</name>
    <name type="common">Brettanomyces custersii</name>
    <dbReference type="NCBI Taxonomy" id="5007"/>
    <lineage>
        <taxon>Eukaryota</taxon>
        <taxon>Fungi</taxon>
        <taxon>Dikarya</taxon>
        <taxon>Ascomycota</taxon>
        <taxon>Saccharomycotina</taxon>
        <taxon>Pichiomycetes</taxon>
        <taxon>Pichiales</taxon>
        <taxon>Pichiaceae</taxon>
        <taxon>Brettanomyces</taxon>
    </lineage>
</organism>
<dbReference type="InterPro" id="IPR034732">
    <property type="entry name" value="EPHD"/>
</dbReference>
<dbReference type="Pfam" id="PF00628">
    <property type="entry name" value="PHD"/>
    <property type="match status" value="1"/>
</dbReference>
<evidence type="ECO:0000259" key="8">
    <source>
        <dbReference type="PROSITE" id="PS51038"/>
    </source>
</evidence>
<dbReference type="InterPro" id="IPR043151">
    <property type="entry name" value="BAH_sf"/>
</dbReference>
<dbReference type="Pfam" id="PF01426">
    <property type="entry name" value="BAH"/>
    <property type="match status" value="1"/>
</dbReference>
<feature type="domain" description="GATA-type" evidence="7">
    <location>
        <begin position="1352"/>
        <end position="1389"/>
    </location>
</feature>
<dbReference type="GO" id="GO:0008270">
    <property type="term" value="F:zinc ion binding"/>
    <property type="evidence" value="ECO:0007669"/>
    <property type="project" value="UniProtKB-KW"/>
</dbReference>
<keyword evidence="2 4" id="KW-0863">Zinc-finger</keyword>
<feature type="compositionally biased region" description="Low complexity" evidence="5">
    <location>
        <begin position="890"/>
        <end position="903"/>
    </location>
</feature>
<dbReference type="GO" id="GO:0003682">
    <property type="term" value="F:chromatin binding"/>
    <property type="evidence" value="ECO:0007669"/>
    <property type="project" value="InterPro"/>
</dbReference>
<dbReference type="Gene3D" id="1.10.10.60">
    <property type="entry name" value="Homeodomain-like"/>
    <property type="match status" value="1"/>
</dbReference>
<feature type="domain" description="BAH" evidence="8">
    <location>
        <begin position="121"/>
        <end position="249"/>
    </location>
</feature>
<evidence type="ECO:0000256" key="4">
    <source>
        <dbReference type="PROSITE-ProRule" id="PRU00094"/>
    </source>
</evidence>
<dbReference type="PROSITE" id="PS50114">
    <property type="entry name" value="GATA_ZN_FINGER_2"/>
    <property type="match status" value="1"/>
</dbReference>
<dbReference type="PROSITE" id="PS50016">
    <property type="entry name" value="ZF_PHD_2"/>
    <property type="match status" value="1"/>
</dbReference>
<reference evidence="10 11" key="1">
    <citation type="submission" date="2019-07" db="EMBL/GenBank/DDBJ databases">
        <authorList>
            <person name="Friedrich A."/>
            <person name="Schacherer J."/>
        </authorList>
    </citation>
    <scope>NUCLEOTIDE SEQUENCE [LARGE SCALE GENOMIC DNA]</scope>
</reference>
<keyword evidence="11" id="KW-1185">Reference proteome</keyword>
<feature type="region of interest" description="Disordered" evidence="5">
    <location>
        <begin position="492"/>
        <end position="524"/>
    </location>
</feature>
<gene>
    <name evidence="10" type="ORF">DEBR0S3_17040G</name>
</gene>
<dbReference type="InterPro" id="IPR001025">
    <property type="entry name" value="BAH_dom"/>
</dbReference>
<dbReference type="EMBL" id="CABFWN010000003">
    <property type="protein sequence ID" value="VUG18669.1"/>
    <property type="molecule type" value="Genomic_DNA"/>
</dbReference>
<evidence type="ECO:0000259" key="6">
    <source>
        <dbReference type="PROSITE" id="PS50016"/>
    </source>
</evidence>
<dbReference type="InterPro" id="IPR019787">
    <property type="entry name" value="Znf_PHD-finger"/>
</dbReference>
<feature type="compositionally biased region" description="Basic and acidic residues" evidence="5">
    <location>
        <begin position="378"/>
        <end position="405"/>
    </location>
</feature>
<dbReference type="PANTHER" id="PTHR47672">
    <property type="entry name" value="E3 UBIQUITIN-PROTEIN LIGASE SNT2"/>
    <property type="match status" value="1"/>
</dbReference>
<dbReference type="GO" id="GO:0004842">
    <property type="term" value="F:ubiquitin-protein transferase activity"/>
    <property type="evidence" value="ECO:0007669"/>
    <property type="project" value="TreeGrafter"/>
</dbReference>
<dbReference type="GO" id="GO:0048189">
    <property type="term" value="C:Lid2 complex"/>
    <property type="evidence" value="ECO:0007669"/>
    <property type="project" value="TreeGrafter"/>
</dbReference>
<dbReference type="Gene3D" id="2.30.30.490">
    <property type="match status" value="1"/>
</dbReference>
<evidence type="ECO:0000259" key="9">
    <source>
        <dbReference type="PROSITE" id="PS51805"/>
    </source>
</evidence>
<dbReference type="InterPro" id="IPR001965">
    <property type="entry name" value="Znf_PHD"/>
</dbReference>
<feature type="region of interest" description="Disordered" evidence="5">
    <location>
        <begin position="1"/>
        <end position="72"/>
    </location>
</feature>
<sequence length="1431" mass="164136">MSVNDENNKLVTSSGRPRRRTTLHVDYKEKRETDIPLLRVHAGSKHSNNKRGRGSKSHATGSHRIASRGNGSSSSIDYIPVDEIIPYNWQPKVGINDTFNYIPNMKGAKIHGNTLKFNDGVKISKGDCIYMICEPPSEPFYLAMVTGFINSKNKQMRGTDYETSMPASEFMFEVLWFYRPRDISRHSIDSRFLFATVHKDLCPIQSFRGFVTIKHASEIEDLKEYKKQKNCFYFEKLYDRYMMKTYDMISTKEMTNLPPNYYKALNKRFSFIFLEAGHGENLLAEPQNCEKCHQWCPTSESIQCFQCGKMYHLMCVDPPMTSRPKRGFAWYCNSCTRRMEEEINSKRGYMLESALPSQIVANMEKQGDKQQQDAGNSSKEEDVDAKNGSENSKVESADSGKPKEARNLVPKYEVLATKFLEKDKNLSFKERREIEEWPWRYLGVHSRLEDAMDLQDRPYPRASSRLGSRYQCTGIPDWYGHRVIYYDTDKPVKPKRRAAQKSRLSVKPKGSRRTRSHSPALKVFTEDPLAKKKMPIPSEFAGQDTSKFPGWLQPRPNGYIERGGNDTVSLMWEEPEGKEREEEVAQYVEKCEPIAKRLDINPWTPNFMDAILKILLRHNYQAEPAILDAEKLTRAILKEPTFSPEEVKRFEDSVRIHGDELRLVYKDIKTQPSSMVVRFYYMWKKTKNGHKIWDNYPYRPKNRFKYIKNTELDLDDSDDDAAYSSKKIVDKGVKFKCIYCQATHSTQWFRAPGTTLPKSADETCEGLCFRCCKLWRRYAIEWISPEVILKKISQKGSGWKWRLESELREDFEDIIAARENYHHHQKRANEANLKRLAEQKAITIDGTKPTVGRHPNIKAKVAGDSHKKQANEQKAKIKIEEDTSDNEYTSSSDIGAASSRSYSTDSLSALKSEENRSPTSISSKKRHQSTFSVTIPMSKKAKKGKAKPQTRKRGRRDRSSVVMNDPLFVQMSSRYKSKFNIYNPFTANAADKVPLPQTRSAMRDIATFWKAYVNSKRRSKAKSATAIKVAKPLFDPASRPCCVCREYGSLNEMLICSNCGLNVHASCYGIDLGNCNFEQPPYMYKWHCDPCSNDIHPLVSTQYVCCMCNARESDHDGAMHGDRESIPDALKRTLSGRWCHVECSVFTKEITFGDARNMQPVLGTQLANFANIPHRCSVCGGNSGGLIECKSCGQTFHVTCCQDHPGIFLGFYLVENDQLYANDAYAQNALGSNKCYVKIAEDGRSGFIVPVVLCRSHITDPSRRSFGGNRLYTMRTVVYMISNTRVVDSEQMPLIKAFCACAKQDRKHLQAGELKRYTYEKMLELYDKRTTKKDHETVPIQSSDALSKINEFDQCYKCIYCHNGNTVEWHENDHGAKVCHKCFVRLQKHVPLFDKLPDLSEISDNIGEKSIEQPEGIKKRRTHISISDILS</sequence>
<dbReference type="GO" id="GO:0043565">
    <property type="term" value="F:sequence-specific DNA binding"/>
    <property type="evidence" value="ECO:0007669"/>
    <property type="project" value="InterPro"/>
</dbReference>
<dbReference type="InterPro" id="IPR009057">
    <property type="entry name" value="Homeodomain-like_sf"/>
</dbReference>
<dbReference type="SMART" id="SM00249">
    <property type="entry name" value="PHD"/>
    <property type="match status" value="3"/>
</dbReference>
<dbReference type="CDD" id="cd15497">
    <property type="entry name" value="PHD1_Snt2p_like"/>
    <property type="match status" value="1"/>
</dbReference>
<evidence type="ECO:0000259" key="7">
    <source>
        <dbReference type="PROSITE" id="PS50114"/>
    </source>
</evidence>
<protein>
    <submittedName>
        <fullName evidence="10">DEBR0S3_17040g1_1</fullName>
    </submittedName>
</protein>
<dbReference type="SMART" id="SM00439">
    <property type="entry name" value="BAH"/>
    <property type="match status" value="1"/>
</dbReference>
<feature type="region of interest" description="Disordered" evidence="5">
    <location>
        <begin position="364"/>
        <end position="405"/>
    </location>
</feature>
<feature type="compositionally biased region" description="Basic and acidic residues" evidence="5">
    <location>
        <begin position="23"/>
        <end position="34"/>
    </location>
</feature>
<evidence type="ECO:0000256" key="2">
    <source>
        <dbReference type="ARBA" id="ARBA00022771"/>
    </source>
</evidence>
<dbReference type="GO" id="GO:0036205">
    <property type="term" value="P:histone catabolic process"/>
    <property type="evidence" value="ECO:0007669"/>
    <property type="project" value="TreeGrafter"/>
</dbReference>
<feature type="compositionally biased region" description="Basic and acidic residues" evidence="5">
    <location>
        <begin position="861"/>
        <end position="881"/>
    </location>
</feature>
<dbReference type="SUPFAM" id="SSF46689">
    <property type="entry name" value="Homeodomain-like"/>
    <property type="match status" value="1"/>
</dbReference>
<accession>A0A7D9H3D7</accession>
<dbReference type="InterPro" id="IPR000679">
    <property type="entry name" value="Znf_GATA"/>
</dbReference>
<evidence type="ECO:0000256" key="3">
    <source>
        <dbReference type="ARBA" id="ARBA00022833"/>
    </source>
</evidence>
<name>A0A7D9H3D7_DEKBR</name>
<feature type="domain" description="PHD-type" evidence="9">
    <location>
        <begin position="1102"/>
        <end position="1230"/>
    </location>
</feature>
<evidence type="ECO:0000313" key="11">
    <source>
        <dbReference type="Proteomes" id="UP000478008"/>
    </source>
</evidence>
<evidence type="ECO:0000313" key="10">
    <source>
        <dbReference type="EMBL" id="VUG18669.1"/>
    </source>
</evidence>
<evidence type="ECO:0000256" key="5">
    <source>
        <dbReference type="SAM" id="MobiDB-lite"/>
    </source>
</evidence>
<feature type="compositionally biased region" description="Basic residues" evidence="5">
    <location>
        <begin position="493"/>
        <end position="516"/>
    </location>
</feature>
<keyword evidence="3" id="KW-0862">Zinc</keyword>
<dbReference type="PROSITE" id="PS51038">
    <property type="entry name" value="BAH"/>
    <property type="match status" value="1"/>
</dbReference>
<keyword evidence="1" id="KW-0479">Metal-binding</keyword>
<feature type="region of interest" description="Disordered" evidence="5">
    <location>
        <begin position="861"/>
        <end position="960"/>
    </location>
</feature>
<dbReference type="PANTHER" id="PTHR47672:SF1">
    <property type="entry name" value="E3 UBIQUITIN-PROTEIN LIGASE SNT2"/>
    <property type="match status" value="1"/>
</dbReference>
<feature type="compositionally biased region" description="Basic residues" evidence="5">
    <location>
        <begin position="42"/>
        <end position="56"/>
    </location>
</feature>
<feature type="compositionally biased region" description="Polar residues" evidence="5">
    <location>
        <begin position="1"/>
        <end position="15"/>
    </location>
</feature>
<dbReference type="Gene3D" id="3.30.40.10">
    <property type="entry name" value="Zinc/RING finger domain, C3HC4 (zinc finger)"/>
    <property type="match status" value="2"/>
</dbReference>
<evidence type="ECO:0000256" key="1">
    <source>
        <dbReference type="ARBA" id="ARBA00022723"/>
    </source>
</evidence>
<feature type="domain" description="PHD-type" evidence="6">
    <location>
        <begin position="286"/>
        <end position="338"/>
    </location>
</feature>
<dbReference type="GO" id="GO:0006355">
    <property type="term" value="P:regulation of DNA-templated transcription"/>
    <property type="evidence" value="ECO:0007669"/>
    <property type="project" value="InterPro"/>
</dbReference>
<dbReference type="InterPro" id="IPR011011">
    <property type="entry name" value="Znf_FYVE_PHD"/>
</dbReference>
<dbReference type="InterPro" id="IPR029617">
    <property type="entry name" value="Snt2"/>
</dbReference>
<dbReference type="PROSITE" id="PS51805">
    <property type="entry name" value="EPHD"/>
    <property type="match status" value="1"/>
</dbReference>
<dbReference type="Pfam" id="PF13832">
    <property type="entry name" value="zf-HC5HC2H_2"/>
    <property type="match status" value="1"/>
</dbReference>
<dbReference type="SUPFAM" id="SSF57903">
    <property type="entry name" value="FYVE/PHD zinc finger"/>
    <property type="match status" value="2"/>
</dbReference>
<feature type="compositionally biased region" description="Basic residues" evidence="5">
    <location>
        <begin position="939"/>
        <end position="956"/>
    </location>
</feature>
<dbReference type="Proteomes" id="UP000478008">
    <property type="component" value="Unassembled WGS sequence"/>
</dbReference>
<dbReference type="InterPro" id="IPR001005">
    <property type="entry name" value="SANT/Myb"/>
</dbReference>
<dbReference type="SMART" id="SM00717">
    <property type="entry name" value="SANT"/>
    <property type="match status" value="1"/>
</dbReference>